<reference evidence="3 4" key="1">
    <citation type="submission" date="2024-01" db="EMBL/GenBank/DDBJ databases">
        <authorList>
            <person name="Waweru B."/>
        </authorList>
    </citation>
    <scope>NUCLEOTIDE SEQUENCE [LARGE SCALE GENOMIC DNA]</scope>
</reference>
<keyword evidence="2" id="KW-0812">Transmembrane</keyword>
<sequence>MSDPGYHDLPSNGLHLQRRVTDLRTARPMKIKLPGSESCLVLESSLCLSCPSFLRLGLTSTLLAAFLLFNPSLSFYWMSYRAFSLQVQNASKEARIASSRYSTAGFFGSCPAHLSPEGEQLAEREESLSMPFLRLASSPSNPKLDS</sequence>
<keyword evidence="4" id="KW-1185">Reference proteome</keyword>
<protein>
    <submittedName>
        <fullName evidence="3">Uncharacterized protein</fullName>
    </submittedName>
</protein>
<organism evidence="3 4">
    <name type="scientific">Dovyalis caffra</name>
    <dbReference type="NCBI Taxonomy" id="77055"/>
    <lineage>
        <taxon>Eukaryota</taxon>
        <taxon>Viridiplantae</taxon>
        <taxon>Streptophyta</taxon>
        <taxon>Embryophyta</taxon>
        <taxon>Tracheophyta</taxon>
        <taxon>Spermatophyta</taxon>
        <taxon>Magnoliopsida</taxon>
        <taxon>eudicotyledons</taxon>
        <taxon>Gunneridae</taxon>
        <taxon>Pentapetalae</taxon>
        <taxon>rosids</taxon>
        <taxon>fabids</taxon>
        <taxon>Malpighiales</taxon>
        <taxon>Salicaceae</taxon>
        <taxon>Flacourtieae</taxon>
        <taxon>Dovyalis</taxon>
    </lineage>
</organism>
<feature type="region of interest" description="Disordered" evidence="1">
    <location>
        <begin position="124"/>
        <end position="146"/>
    </location>
</feature>
<keyword evidence="2" id="KW-1133">Transmembrane helix</keyword>
<comment type="caution">
    <text evidence="3">The sequence shown here is derived from an EMBL/GenBank/DDBJ whole genome shotgun (WGS) entry which is preliminary data.</text>
</comment>
<evidence type="ECO:0000256" key="1">
    <source>
        <dbReference type="SAM" id="MobiDB-lite"/>
    </source>
</evidence>
<gene>
    <name evidence="3" type="ORF">DCAF_LOCUS6329</name>
</gene>
<evidence type="ECO:0000313" key="4">
    <source>
        <dbReference type="Proteomes" id="UP001314170"/>
    </source>
</evidence>
<evidence type="ECO:0000256" key="2">
    <source>
        <dbReference type="SAM" id="Phobius"/>
    </source>
</evidence>
<dbReference type="Proteomes" id="UP001314170">
    <property type="component" value="Unassembled WGS sequence"/>
</dbReference>
<keyword evidence="2" id="KW-0472">Membrane</keyword>
<feature type="transmembrane region" description="Helical" evidence="2">
    <location>
        <begin position="53"/>
        <end position="78"/>
    </location>
</feature>
<accession>A0AAV1R3V9</accession>
<feature type="compositionally biased region" description="Polar residues" evidence="1">
    <location>
        <begin position="137"/>
        <end position="146"/>
    </location>
</feature>
<name>A0AAV1R3V9_9ROSI</name>
<proteinExistence type="predicted"/>
<dbReference type="AlphaFoldDB" id="A0AAV1R3V9"/>
<dbReference type="EMBL" id="CAWUPB010000903">
    <property type="protein sequence ID" value="CAK7328603.1"/>
    <property type="molecule type" value="Genomic_DNA"/>
</dbReference>
<evidence type="ECO:0000313" key="3">
    <source>
        <dbReference type="EMBL" id="CAK7328603.1"/>
    </source>
</evidence>